<comment type="caution">
    <text evidence="1">The sequence shown here is derived from an EMBL/GenBank/DDBJ whole genome shotgun (WGS) entry which is preliminary data.</text>
</comment>
<dbReference type="EMBL" id="JAAMPC010000009">
    <property type="protein sequence ID" value="KAG2291381.1"/>
    <property type="molecule type" value="Genomic_DNA"/>
</dbReference>
<keyword evidence="2" id="KW-1185">Reference proteome</keyword>
<evidence type="ECO:0000313" key="1">
    <source>
        <dbReference type="EMBL" id="KAG2291381.1"/>
    </source>
</evidence>
<accession>A0A8X7UWT3</accession>
<reference evidence="1 2" key="1">
    <citation type="submission" date="2020-02" db="EMBL/GenBank/DDBJ databases">
        <authorList>
            <person name="Ma Q."/>
            <person name="Huang Y."/>
            <person name="Song X."/>
            <person name="Pei D."/>
        </authorList>
    </citation>
    <scope>NUCLEOTIDE SEQUENCE [LARGE SCALE GENOMIC DNA]</scope>
    <source>
        <strain evidence="1">Sxm20200214</strain>
        <tissue evidence="1">Leaf</tissue>
    </source>
</reference>
<gene>
    <name evidence="1" type="ORF">Bca52824_038050</name>
</gene>
<protein>
    <submittedName>
        <fullName evidence="1">Uncharacterized protein</fullName>
    </submittedName>
</protein>
<proteinExistence type="predicted"/>
<name>A0A8X7UWT3_BRACI</name>
<organism evidence="1 2">
    <name type="scientific">Brassica carinata</name>
    <name type="common">Ethiopian mustard</name>
    <name type="synonym">Abyssinian cabbage</name>
    <dbReference type="NCBI Taxonomy" id="52824"/>
    <lineage>
        <taxon>Eukaryota</taxon>
        <taxon>Viridiplantae</taxon>
        <taxon>Streptophyta</taxon>
        <taxon>Embryophyta</taxon>
        <taxon>Tracheophyta</taxon>
        <taxon>Spermatophyta</taxon>
        <taxon>Magnoliopsida</taxon>
        <taxon>eudicotyledons</taxon>
        <taxon>Gunneridae</taxon>
        <taxon>Pentapetalae</taxon>
        <taxon>rosids</taxon>
        <taxon>malvids</taxon>
        <taxon>Brassicales</taxon>
        <taxon>Brassicaceae</taxon>
        <taxon>Brassiceae</taxon>
        <taxon>Brassica</taxon>
    </lineage>
</organism>
<dbReference type="AlphaFoldDB" id="A0A8X7UWT3"/>
<dbReference type="Proteomes" id="UP000886595">
    <property type="component" value="Unassembled WGS sequence"/>
</dbReference>
<dbReference type="OrthoDB" id="97at2759"/>
<evidence type="ECO:0000313" key="2">
    <source>
        <dbReference type="Proteomes" id="UP000886595"/>
    </source>
</evidence>
<sequence>MPGGVPKLPKFQPADIQADVGWGHQICFYHSQPFDWIKKTFIDKPATEEN</sequence>